<dbReference type="Pfam" id="PF16575">
    <property type="entry name" value="CLP1_P"/>
    <property type="match status" value="1"/>
</dbReference>
<evidence type="ECO:0000256" key="7">
    <source>
        <dbReference type="ARBA" id="ARBA00023242"/>
    </source>
</evidence>
<dbReference type="InterPro" id="IPR032324">
    <property type="entry name" value="Clp1_N"/>
</dbReference>
<proteinExistence type="inferred from homology"/>
<dbReference type="Gene3D" id="2.60.120.1030">
    <property type="entry name" value="Clp1, DNA binding domain"/>
    <property type="match status" value="1"/>
</dbReference>
<comment type="similarity">
    <text evidence="8">Belongs to the Clp1 family. Clp1 subfamily.</text>
</comment>
<dbReference type="Gene3D" id="2.40.30.330">
    <property type="entry name" value="Pre-mRNA cleavage complex subunit Clp1, C-terminal domain"/>
    <property type="match status" value="1"/>
</dbReference>
<dbReference type="GO" id="GO:0006388">
    <property type="term" value="P:tRNA splicing, via endonucleolytic cleavage and ligation"/>
    <property type="evidence" value="ECO:0007669"/>
    <property type="project" value="TreeGrafter"/>
</dbReference>
<comment type="caution">
    <text evidence="13">The sequence shown here is derived from an EMBL/GenBank/DDBJ whole genome shotgun (WGS) entry which is preliminary data.</text>
</comment>
<dbReference type="GO" id="GO:0031124">
    <property type="term" value="P:mRNA 3'-end processing"/>
    <property type="evidence" value="ECO:0007669"/>
    <property type="project" value="UniProtKB-UniRule"/>
</dbReference>
<evidence type="ECO:0000256" key="6">
    <source>
        <dbReference type="ARBA" id="ARBA00022840"/>
    </source>
</evidence>
<dbReference type="InterPro" id="IPR032319">
    <property type="entry name" value="CLP1_P"/>
</dbReference>
<evidence type="ECO:0000313" key="14">
    <source>
        <dbReference type="Proteomes" id="UP000567179"/>
    </source>
</evidence>
<keyword evidence="5 8" id="KW-0547">Nucleotide-binding</keyword>
<dbReference type="InterPro" id="IPR038238">
    <property type="entry name" value="Clp1_C_sf"/>
</dbReference>
<sequence length="455" mass="48941">MSDKPAEPKAWHLEPESEYRFELDPGTTLAIKLVKGNAEIFGFELAEGKTHLFGFECKAAVYTWKGCEPSTEYVSDETPMRVYGNLHIALEQMRVRALALARREPVPPPPPASGKGKPPPPNDPPRILVLGPEHAGKTTLCKILANYAVRAGQGWTPYMVNVDPSEGAWSVPGTLSVSPILGPIPTSAAANPLGSAATTAPLALTSNALMPLAYWYGHTETKRNPLLMDRLVRNLGENVMDRCEGDVLGRSSGIIVDTPASFATGPASASAQRHKLIKACIDAFRINLLIVVGHEKLNVEMQRTYGSQLTVVKVPKSGGVVELDYLYRERVHTYEMHTYMYGQVIKPPPGVNAATASLGGESLSDLVLSPSSTVVNFSDLQIYRIGSDAMAPSDALPVGAARTVSEMQPVLVDPASPGSGLLNAVLALLAPKNPDENERYDEEVLDLPVVGFLMV</sequence>
<dbReference type="SUPFAM" id="SSF52540">
    <property type="entry name" value="P-loop containing nucleoside triphosphate hydrolases"/>
    <property type="match status" value="1"/>
</dbReference>
<feature type="domain" description="Clp1 N-terminal" evidence="11">
    <location>
        <begin position="12"/>
        <end position="97"/>
    </location>
</feature>
<dbReference type="Pfam" id="PF16573">
    <property type="entry name" value="CLP1_N"/>
    <property type="match status" value="1"/>
</dbReference>
<dbReference type="PANTHER" id="PTHR12755">
    <property type="entry name" value="CLEAVAGE/POLYADENYLATION FACTOR IA SUBUNIT CLP1P"/>
    <property type="match status" value="1"/>
</dbReference>
<dbReference type="PANTHER" id="PTHR12755:SF6">
    <property type="entry name" value="POLYRIBONUCLEOTIDE 5'-HYDROXYL-KINASE CLP1"/>
    <property type="match status" value="1"/>
</dbReference>
<dbReference type="InterPro" id="IPR038239">
    <property type="entry name" value="Clp1_N_sf"/>
</dbReference>
<comment type="function">
    <text evidence="8">Required for endonucleolytic cleavage during polyadenylation-dependent pre-mRNA 3'-end formation.</text>
</comment>
<evidence type="ECO:0000259" key="11">
    <source>
        <dbReference type="Pfam" id="PF16573"/>
    </source>
</evidence>
<dbReference type="Proteomes" id="UP000567179">
    <property type="component" value="Unassembled WGS sequence"/>
</dbReference>
<dbReference type="HAMAP" id="MF_03035">
    <property type="entry name" value="Clp1"/>
    <property type="match status" value="1"/>
</dbReference>
<evidence type="ECO:0000313" key="13">
    <source>
        <dbReference type="EMBL" id="KAF5330666.1"/>
    </source>
</evidence>
<feature type="binding site" evidence="8">
    <location>
        <position position="18"/>
    </location>
    <ligand>
        <name>ATP</name>
        <dbReference type="ChEBI" id="CHEBI:30616"/>
    </ligand>
</feature>
<reference evidence="13 14" key="1">
    <citation type="journal article" date="2020" name="ISME J.">
        <title>Uncovering the hidden diversity of litter-decomposition mechanisms in mushroom-forming fungi.</title>
        <authorList>
            <person name="Floudas D."/>
            <person name="Bentzer J."/>
            <person name="Ahren D."/>
            <person name="Johansson T."/>
            <person name="Persson P."/>
            <person name="Tunlid A."/>
        </authorList>
    </citation>
    <scope>NUCLEOTIDE SEQUENCE [LARGE SCALE GENOMIC DNA]</scope>
    <source>
        <strain evidence="13 14">CBS 101986</strain>
    </source>
</reference>
<keyword evidence="6 8" id="KW-0067">ATP-binding</keyword>
<dbReference type="OrthoDB" id="258143at2759"/>
<dbReference type="Pfam" id="PF06807">
    <property type="entry name" value="Clp1"/>
    <property type="match status" value="1"/>
</dbReference>
<dbReference type="InterPro" id="IPR045116">
    <property type="entry name" value="Clp1/Grc3"/>
</dbReference>
<dbReference type="GO" id="GO:0051731">
    <property type="term" value="F:polynucleotide 5'-hydroxyl-kinase activity"/>
    <property type="evidence" value="ECO:0007669"/>
    <property type="project" value="InterPro"/>
</dbReference>
<keyword evidence="14" id="KW-1185">Reference proteome</keyword>
<evidence type="ECO:0000259" key="10">
    <source>
        <dbReference type="Pfam" id="PF06807"/>
    </source>
</evidence>
<accession>A0A8H5BWQ5</accession>
<evidence type="ECO:0000256" key="2">
    <source>
        <dbReference type="ARBA" id="ARBA00018706"/>
    </source>
</evidence>
<dbReference type="GO" id="GO:0005849">
    <property type="term" value="C:mRNA cleavage factor complex"/>
    <property type="evidence" value="ECO:0007669"/>
    <property type="project" value="UniProtKB-UniRule"/>
</dbReference>
<feature type="binding site" evidence="8">
    <location>
        <position position="58"/>
    </location>
    <ligand>
        <name>ATP</name>
        <dbReference type="ChEBI" id="CHEBI:30616"/>
    </ligand>
</feature>
<organism evidence="13 14">
    <name type="scientific">Psilocybe cf. subviscida</name>
    <dbReference type="NCBI Taxonomy" id="2480587"/>
    <lineage>
        <taxon>Eukaryota</taxon>
        <taxon>Fungi</taxon>
        <taxon>Dikarya</taxon>
        <taxon>Basidiomycota</taxon>
        <taxon>Agaricomycotina</taxon>
        <taxon>Agaricomycetes</taxon>
        <taxon>Agaricomycetidae</taxon>
        <taxon>Agaricales</taxon>
        <taxon>Agaricineae</taxon>
        <taxon>Strophariaceae</taxon>
        <taxon>Psilocybe</taxon>
    </lineage>
</organism>
<keyword evidence="4 8" id="KW-0507">mRNA processing</keyword>
<protein>
    <recommendedName>
        <fullName evidence="3">Polynucleotide 5'-hydroxyl-kinase GRC3</fullName>
    </recommendedName>
    <alternativeName>
        <fullName evidence="2">Polynucleotide 5'-hydroxyl-kinase grc3</fullName>
    </alternativeName>
</protein>
<evidence type="ECO:0000256" key="8">
    <source>
        <dbReference type="HAMAP-Rule" id="MF_03035"/>
    </source>
</evidence>
<feature type="domain" description="Clp1 P-loop" evidence="12">
    <location>
        <begin position="131"/>
        <end position="342"/>
    </location>
</feature>
<keyword evidence="7 8" id="KW-0539">Nucleus</keyword>
<comment type="subunit">
    <text evidence="8">Component of a pre-mRNA cleavage factor complex. Interacts directly with PCF11.</text>
</comment>
<dbReference type="InterPro" id="IPR028606">
    <property type="entry name" value="Clp1"/>
</dbReference>
<evidence type="ECO:0000256" key="4">
    <source>
        <dbReference type="ARBA" id="ARBA00022664"/>
    </source>
</evidence>
<feature type="compositionally biased region" description="Pro residues" evidence="9">
    <location>
        <begin position="106"/>
        <end position="124"/>
    </location>
</feature>
<dbReference type="InterPro" id="IPR010655">
    <property type="entry name" value="Clp1_C"/>
</dbReference>
<evidence type="ECO:0000259" key="12">
    <source>
        <dbReference type="Pfam" id="PF16575"/>
    </source>
</evidence>
<dbReference type="AlphaFoldDB" id="A0A8H5BWQ5"/>
<evidence type="ECO:0000256" key="9">
    <source>
        <dbReference type="SAM" id="MobiDB-lite"/>
    </source>
</evidence>
<dbReference type="EMBL" id="JAACJJ010000001">
    <property type="protein sequence ID" value="KAF5330666.1"/>
    <property type="molecule type" value="Genomic_DNA"/>
</dbReference>
<dbReference type="GO" id="GO:0005524">
    <property type="term" value="F:ATP binding"/>
    <property type="evidence" value="ECO:0007669"/>
    <property type="project" value="UniProtKB-UniRule"/>
</dbReference>
<name>A0A8H5BWQ5_9AGAR</name>
<feature type="domain" description="Clp1 C-terminal" evidence="10">
    <location>
        <begin position="368"/>
        <end position="455"/>
    </location>
</feature>
<dbReference type="InterPro" id="IPR027417">
    <property type="entry name" value="P-loop_NTPase"/>
</dbReference>
<evidence type="ECO:0000256" key="1">
    <source>
        <dbReference type="ARBA" id="ARBA00004123"/>
    </source>
</evidence>
<dbReference type="Gene3D" id="3.40.50.300">
    <property type="entry name" value="P-loop containing nucleotide triphosphate hydrolases"/>
    <property type="match status" value="1"/>
</dbReference>
<gene>
    <name evidence="8" type="primary">CLP1</name>
    <name evidence="13" type="ORF">D9619_005362</name>
</gene>
<evidence type="ECO:0000256" key="5">
    <source>
        <dbReference type="ARBA" id="ARBA00022741"/>
    </source>
</evidence>
<evidence type="ECO:0000256" key="3">
    <source>
        <dbReference type="ARBA" id="ARBA00019824"/>
    </source>
</evidence>
<feature type="binding site" evidence="8">
    <location>
        <begin position="134"/>
        <end position="139"/>
    </location>
    <ligand>
        <name>ATP</name>
        <dbReference type="ChEBI" id="CHEBI:30616"/>
    </ligand>
</feature>
<feature type="region of interest" description="Disordered" evidence="9">
    <location>
        <begin position="103"/>
        <end position="127"/>
    </location>
</feature>
<comment type="subcellular location">
    <subcellularLocation>
        <location evidence="1 8">Nucleus</location>
    </subcellularLocation>
</comment>